<sequence length="248" mass="27505">MKRAAEYLLSAVYLIYFSLILLLFHAAQFIAFKLGGRAAQKPVADWLNFSIMQGWLLTGSTHQFRLEYTPPTDRPLIFVANHQSMFDISPIGWYLRRYTPVFVSKIELGRGTPSVSYNLRKSGAALVDRNDPRQALSEIGRLGQRVKEGVCSAVIFPEGTRSRDGQPKPFAGAGLAILLRKCPNALIVPIAITGTGKFNPEGLFPLRPFSHMTWTVLPPIEPTGLTGEQVARQTQEAIMTYVSSNKPV</sequence>
<name>A0ABS3JQS1_9BACT</name>
<keyword evidence="5 8" id="KW-0012">Acyltransferase</keyword>
<keyword evidence="3" id="KW-0808">Transferase</keyword>
<dbReference type="InterPro" id="IPR002123">
    <property type="entry name" value="Plipid/glycerol_acylTrfase"/>
</dbReference>
<dbReference type="CDD" id="cd07989">
    <property type="entry name" value="LPLAT_AGPAT-like"/>
    <property type="match status" value="1"/>
</dbReference>
<organism evidence="8 9">
    <name type="scientific">Fibrella forsythiae</name>
    <dbReference type="NCBI Taxonomy" id="2817061"/>
    <lineage>
        <taxon>Bacteria</taxon>
        <taxon>Pseudomonadati</taxon>
        <taxon>Bacteroidota</taxon>
        <taxon>Cytophagia</taxon>
        <taxon>Cytophagales</taxon>
        <taxon>Spirosomataceae</taxon>
        <taxon>Fibrella</taxon>
    </lineage>
</organism>
<evidence type="ECO:0000313" key="9">
    <source>
        <dbReference type="Proteomes" id="UP000664628"/>
    </source>
</evidence>
<evidence type="ECO:0000256" key="4">
    <source>
        <dbReference type="ARBA" id="ARBA00023098"/>
    </source>
</evidence>
<keyword evidence="6" id="KW-1133">Transmembrane helix</keyword>
<dbReference type="SMART" id="SM00563">
    <property type="entry name" value="PlsC"/>
    <property type="match status" value="1"/>
</dbReference>
<keyword evidence="6" id="KW-0812">Transmembrane</keyword>
<dbReference type="GO" id="GO:0016746">
    <property type="term" value="F:acyltransferase activity"/>
    <property type="evidence" value="ECO:0007669"/>
    <property type="project" value="UniProtKB-KW"/>
</dbReference>
<keyword evidence="4" id="KW-0443">Lipid metabolism</keyword>
<feature type="transmembrane region" description="Helical" evidence="6">
    <location>
        <begin position="12"/>
        <end position="32"/>
    </location>
</feature>
<reference evidence="8 9" key="1">
    <citation type="submission" date="2021-03" db="EMBL/GenBank/DDBJ databases">
        <title>Fibrella sp. HMF5405 genome sequencing and assembly.</title>
        <authorList>
            <person name="Kang H."/>
            <person name="Kim H."/>
            <person name="Bae S."/>
            <person name="Joh K."/>
        </authorList>
    </citation>
    <scope>NUCLEOTIDE SEQUENCE [LARGE SCALE GENOMIC DNA]</scope>
    <source>
        <strain evidence="8 9">HMF5405</strain>
    </source>
</reference>
<evidence type="ECO:0000256" key="6">
    <source>
        <dbReference type="SAM" id="Phobius"/>
    </source>
</evidence>
<comment type="caution">
    <text evidence="8">The sequence shown here is derived from an EMBL/GenBank/DDBJ whole genome shotgun (WGS) entry which is preliminary data.</text>
</comment>
<dbReference type="EMBL" id="JAFMYW010000011">
    <property type="protein sequence ID" value="MBO0952360.1"/>
    <property type="molecule type" value="Genomic_DNA"/>
</dbReference>
<keyword evidence="9" id="KW-1185">Reference proteome</keyword>
<accession>A0ABS3JQS1</accession>
<evidence type="ECO:0000256" key="5">
    <source>
        <dbReference type="ARBA" id="ARBA00023315"/>
    </source>
</evidence>
<keyword evidence="6" id="KW-0472">Membrane</keyword>
<dbReference type="PANTHER" id="PTHR10434:SF64">
    <property type="entry name" value="1-ACYL-SN-GLYCEROL-3-PHOSPHATE ACYLTRANSFERASE-RELATED"/>
    <property type="match status" value="1"/>
</dbReference>
<gene>
    <name evidence="8" type="ORF">J2I46_27505</name>
</gene>
<dbReference type="RefSeq" id="WP_207332314.1">
    <property type="nucleotide sequence ID" value="NZ_JAFMYW010000011.1"/>
</dbReference>
<evidence type="ECO:0000259" key="7">
    <source>
        <dbReference type="SMART" id="SM00563"/>
    </source>
</evidence>
<dbReference type="SUPFAM" id="SSF69593">
    <property type="entry name" value="Glycerol-3-phosphate (1)-acyltransferase"/>
    <property type="match status" value="1"/>
</dbReference>
<protein>
    <submittedName>
        <fullName evidence="8">1-acyl-sn-glycerol-3-phosphate acyltransferase</fullName>
    </submittedName>
</protein>
<dbReference type="Proteomes" id="UP000664628">
    <property type="component" value="Unassembled WGS sequence"/>
</dbReference>
<evidence type="ECO:0000256" key="2">
    <source>
        <dbReference type="ARBA" id="ARBA00022516"/>
    </source>
</evidence>
<evidence type="ECO:0000256" key="3">
    <source>
        <dbReference type="ARBA" id="ARBA00022679"/>
    </source>
</evidence>
<comment type="pathway">
    <text evidence="1">Lipid metabolism.</text>
</comment>
<proteinExistence type="predicted"/>
<dbReference type="PANTHER" id="PTHR10434">
    <property type="entry name" value="1-ACYL-SN-GLYCEROL-3-PHOSPHATE ACYLTRANSFERASE"/>
    <property type="match status" value="1"/>
</dbReference>
<keyword evidence="2" id="KW-0444">Lipid biosynthesis</keyword>
<evidence type="ECO:0000256" key="1">
    <source>
        <dbReference type="ARBA" id="ARBA00005189"/>
    </source>
</evidence>
<feature type="domain" description="Phospholipid/glycerol acyltransferase" evidence="7">
    <location>
        <begin position="76"/>
        <end position="195"/>
    </location>
</feature>
<dbReference type="Pfam" id="PF01553">
    <property type="entry name" value="Acyltransferase"/>
    <property type="match status" value="1"/>
</dbReference>
<evidence type="ECO:0000313" key="8">
    <source>
        <dbReference type="EMBL" id="MBO0952360.1"/>
    </source>
</evidence>